<keyword evidence="4 7" id="KW-0812">Transmembrane</keyword>
<evidence type="ECO:0000256" key="7">
    <source>
        <dbReference type="RuleBase" id="RU363032"/>
    </source>
</evidence>
<accession>A0A841THJ6</accession>
<dbReference type="InterPro" id="IPR000515">
    <property type="entry name" value="MetI-like"/>
</dbReference>
<keyword evidence="3" id="KW-1003">Cell membrane</keyword>
<dbReference type="AlphaFoldDB" id="A0A841THJ6"/>
<evidence type="ECO:0000256" key="1">
    <source>
        <dbReference type="ARBA" id="ARBA00004651"/>
    </source>
</evidence>
<proteinExistence type="inferred from homology"/>
<dbReference type="InterPro" id="IPR035906">
    <property type="entry name" value="MetI-like_sf"/>
</dbReference>
<evidence type="ECO:0000256" key="4">
    <source>
        <dbReference type="ARBA" id="ARBA00022692"/>
    </source>
</evidence>
<keyword evidence="2 7" id="KW-0813">Transport</keyword>
<keyword evidence="5 7" id="KW-1133">Transmembrane helix</keyword>
<dbReference type="Pfam" id="PF00528">
    <property type="entry name" value="BPD_transp_1"/>
    <property type="match status" value="1"/>
</dbReference>
<feature type="transmembrane region" description="Helical" evidence="7">
    <location>
        <begin position="12"/>
        <end position="31"/>
    </location>
</feature>
<dbReference type="PROSITE" id="PS50928">
    <property type="entry name" value="ABC_TM1"/>
    <property type="match status" value="1"/>
</dbReference>
<sequence length="295" mass="33240">MHSFLNRKSAIFVFVFPFLALYTAIMAYPIFQVFVKSFYEWDGITSPIFSGLDNYRNMLKDSDFIPAVKNGLIFAAVILVYQQVVASILAFIFTSRNLKLRGSKFFKTSFFVPVVLSVTVVGQLWVQLFNYDHGLVNNLLGIFGDDFRQAFLSDPRKAIYAVAFTNGWQFMGMMFVFIYAAIKSIPEQYFEAAIIDGASPFTLHRKITLPMLQETYKFTLVMSITGGLKAFDNMFVMTGGGPGGSTMTLSYMMFKSAFQKGEFGYGCASAVVLLLECLLATLIINKFIARDRIVY</sequence>
<gene>
    <name evidence="9" type="ORF">H4Q31_11410</name>
</gene>
<keyword evidence="6 7" id="KW-0472">Membrane</keyword>
<dbReference type="PANTHER" id="PTHR30193">
    <property type="entry name" value="ABC TRANSPORTER PERMEASE PROTEIN"/>
    <property type="match status" value="1"/>
</dbReference>
<evidence type="ECO:0000256" key="6">
    <source>
        <dbReference type="ARBA" id="ARBA00023136"/>
    </source>
</evidence>
<dbReference type="GO" id="GO:0055085">
    <property type="term" value="P:transmembrane transport"/>
    <property type="evidence" value="ECO:0007669"/>
    <property type="project" value="InterPro"/>
</dbReference>
<dbReference type="SUPFAM" id="SSF161098">
    <property type="entry name" value="MetI-like"/>
    <property type="match status" value="1"/>
</dbReference>
<evidence type="ECO:0000313" key="10">
    <source>
        <dbReference type="Proteomes" id="UP000574133"/>
    </source>
</evidence>
<comment type="subcellular location">
    <subcellularLocation>
        <location evidence="1 7">Cell membrane</location>
        <topology evidence="1 7">Multi-pass membrane protein</topology>
    </subcellularLocation>
</comment>
<evidence type="ECO:0000259" key="8">
    <source>
        <dbReference type="PROSITE" id="PS50928"/>
    </source>
</evidence>
<dbReference type="GO" id="GO:0005886">
    <property type="term" value="C:plasma membrane"/>
    <property type="evidence" value="ECO:0007669"/>
    <property type="project" value="UniProtKB-SubCell"/>
</dbReference>
<evidence type="ECO:0000256" key="2">
    <source>
        <dbReference type="ARBA" id="ARBA00022448"/>
    </source>
</evidence>
<dbReference type="InterPro" id="IPR051393">
    <property type="entry name" value="ABC_transporter_permease"/>
</dbReference>
<organism evidence="9 10">
    <name type="scientific">Cohnella lubricantis</name>
    <dbReference type="NCBI Taxonomy" id="2163172"/>
    <lineage>
        <taxon>Bacteria</taxon>
        <taxon>Bacillati</taxon>
        <taxon>Bacillota</taxon>
        <taxon>Bacilli</taxon>
        <taxon>Bacillales</taxon>
        <taxon>Paenibacillaceae</taxon>
        <taxon>Cohnella</taxon>
    </lineage>
</organism>
<dbReference type="EMBL" id="JACJVN010000040">
    <property type="protein sequence ID" value="MBB6677931.1"/>
    <property type="molecule type" value="Genomic_DNA"/>
</dbReference>
<dbReference type="CDD" id="cd06261">
    <property type="entry name" value="TM_PBP2"/>
    <property type="match status" value="1"/>
</dbReference>
<comment type="similarity">
    <text evidence="7">Belongs to the binding-protein-dependent transport system permease family.</text>
</comment>
<feature type="transmembrane region" description="Helical" evidence="7">
    <location>
        <begin position="263"/>
        <end position="284"/>
    </location>
</feature>
<dbReference type="RefSeq" id="WP_185179207.1">
    <property type="nucleotide sequence ID" value="NZ_CBCSEP010000031.1"/>
</dbReference>
<evidence type="ECO:0000313" key="9">
    <source>
        <dbReference type="EMBL" id="MBB6677931.1"/>
    </source>
</evidence>
<dbReference type="PANTHER" id="PTHR30193:SF37">
    <property type="entry name" value="INNER MEMBRANE ABC TRANSPORTER PERMEASE PROTEIN YCJO"/>
    <property type="match status" value="1"/>
</dbReference>
<keyword evidence="10" id="KW-1185">Reference proteome</keyword>
<evidence type="ECO:0000256" key="5">
    <source>
        <dbReference type="ARBA" id="ARBA00022989"/>
    </source>
</evidence>
<dbReference type="Gene3D" id="1.10.3720.10">
    <property type="entry name" value="MetI-like"/>
    <property type="match status" value="1"/>
</dbReference>
<evidence type="ECO:0000256" key="3">
    <source>
        <dbReference type="ARBA" id="ARBA00022475"/>
    </source>
</evidence>
<feature type="domain" description="ABC transmembrane type-1" evidence="8">
    <location>
        <begin position="68"/>
        <end position="284"/>
    </location>
</feature>
<feature type="transmembrane region" description="Helical" evidence="7">
    <location>
        <begin position="105"/>
        <end position="126"/>
    </location>
</feature>
<reference evidence="9 10" key="1">
    <citation type="submission" date="2020-08" db="EMBL/GenBank/DDBJ databases">
        <title>Cohnella phylogeny.</title>
        <authorList>
            <person name="Dunlap C."/>
        </authorList>
    </citation>
    <scope>NUCLEOTIDE SEQUENCE [LARGE SCALE GENOMIC DNA]</scope>
    <source>
        <strain evidence="9 10">DSM 103658</strain>
    </source>
</reference>
<dbReference type="Proteomes" id="UP000574133">
    <property type="component" value="Unassembled WGS sequence"/>
</dbReference>
<feature type="transmembrane region" description="Helical" evidence="7">
    <location>
        <begin position="72"/>
        <end position="93"/>
    </location>
</feature>
<protein>
    <submittedName>
        <fullName evidence="9">Sugar ABC transporter permease</fullName>
    </submittedName>
</protein>
<comment type="caution">
    <text evidence="9">The sequence shown here is derived from an EMBL/GenBank/DDBJ whole genome shotgun (WGS) entry which is preliminary data.</text>
</comment>
<name>A0A841THJ6_9BACL</name>
<feature type="transmembrane region" description="Helical" evidence="7">
    <location>
        <begin position="158"/>
        <end position="182"/>
    </location>
</feature>